<comment type="caution">
    <text evidence="1">The sequence shown here is derived from an EMBL/GenBank/DDBJ whole genome shotgun (WGS) entry which is preliminary data.</text>
</comment>
<protein>
    <recommendedName>
        <fullName evidence="3">Type II/III secretion system protein</fullName>
    </recommendedName>
</protein>
<dbReference type="RefSeq" id="WP_165833244.1">
    <property type="nucleotide sequence ID" value="NZ_QEKH01000087.1"/>
</dbReference>
<sequence>QYYIGGNQSKIEVLPSLGIDSKLEQVFPNAVKLVNDKIIAQGTERELKKISDALTSTLERDVALCQLKVIEVVYDDRFQVGLDWEKSFEYAVSWENMVKNVHPVTHAAMSLAASVQLDQAVISTRYVIDTQVGILSGSKVELNIGDEIDRPIYSTSEYGNRVLSGYNTQKTGLLIGLSAYHAGSAWVFDASVEHSRPVTDLQKTLSKVTTQVKIEDSRPFLLANVSSSGGETNIEQGVPFLCRLPWIGFLFGVYDKVHLQRDFYVCIQLLDRNRVPKPLEPAGKSAMYQSLDDALDEIR</sequence>
<dbReference type="AlphaFoldDB" id="A0A2U1A507"/>
<gene>
    <name evidence="1" type="ORF">C8D82_1871</name>
</gene>
<dbReference type="GeneID" id="78297595"/>
<evidence type="ECO:0000313" key="1">
    <source>
        <dbReference type="EMBL" id="PVY26722.1"/>
    </source>
</evidence>
<proteinExistence type="predicted"/>
<evidence type="ECO:0008006" key="3">
    <source>
        <dbReference type="Google" id="ProtNLM"/>
    </source>
</evidence>
<feature type="non-terminal residue" evidence="1">
    <location>
        <position position="1"/>
    </location>
</feature>
<organism evidence="1 2">
    <name type="scientific">Victivallis vadensis</name>
    <dbReference type="NCBI Taxonomy" id="172901"/>
    <lineage>
        <taxon>Bacteria</taxon>
        <taxon>Pseudomonadati</taxon>
        <taxon>Lentisphaerota</taxon>
        <taxon>Lentisphaeria</taxon>
        <taxon>Victivallales</taxon>
        <taxon>Victivallaceae</taxon>
        <taxon>Victivallis</taxon>
    </lineage>
</organism>
<reference evidence="1 2" key="1">
    <citation type="submission" date="2018-04" db="EMBL/GenBank/DDBJ databases">
        <title>Genomic Encyclopedia of Type Strains, Phase IV (KMG-IV): sequencing the most valuable type-strain genomes for metagenomic binning, comparative biology and taxonomic classification.</title>
        <authorList>
            <person name="Goeker M."/>
        </authorList>
    </citation>
    <scope>NUCLEOTIDE SEQUENCE [LARGE SCALE GENOMIC DNA]</scope>
    <source>
        <strain evidence="1 2">DSM 14823</strain>
    </source>
</reference>
<dbReference type="EMBL" id="QEKH01000087">
    <property type="protein sequence ID" value="PVY26722.1"/>
    <property type="molecule type" value="Genomic_DNA"/>
</dbReference>
<evidence type="ECO:0000313" key="2">
    <source>
        <dbReference type="Proteomes" id="UP000245959"/>
    </source>
</evidence>
<accession>A0A2U1A507</accession>
<name>A0A2U1A507_9BACT</name>
<dbReference type="Proteomes" id="UP000245959">
    <property type="component" value="Unassembled WGS sequence"/>
</dbReference>
<keyword evidence="2" id="KW-1185">Reference proteome</keyword>